<dbReference type="AlphaFoldDB" id="A2FLR0"/>
<evidence type="ECO:0000313" key="3">
    <source>
        <dbReference type="Proteomes" id="UP000001542"/>
    </source>
</evidence>
<reference evidence="2" key="1">
    <citation type="submission" date="2006-10" db="EMBL/GenBank/DDBJ databases">
        <authorList>
            <person name="Amadeo P."/>
            <person name="Zhao Q."/>
            <person name="Wortman J."/>
            <person name="Fraser-Liggett C."/>
            <person name="Carlton J."/>
        </authorList>
    </citation>
    <scope>NUCLEOTIDE SEQUENCE</scope>
    <source>
        <strain evidence="2">G3</strain>
    </source>
</reference>
<dbReference type="EMBL" id="DS113873">
    <property type="protein sequence ID" value="EAX94152.1"/>
    <property type="molecule type" value="Genomic_DNA"/>
</dbReference>
<reference evidence="2" key="2">
    <citation type="journal article" date="2007" name="Science">
        <title>Draft genome sequence of the sexually transmitted pathogen Trichomonas vaginalis.</title>
        <authorList>
            <person name="Carlton J.M."/>
            <person name="Hirt R.P."/>
            <person name="Silva J.C."/>
            <person name="Delcher A.L."/>
            <person name="Schatz M."/>
            <person name="Zhao Q."/>
            <person name="Wortman J.R."/>
            <person name="Bidwell S.L."/>
            <person name="Alsmark U.C.M."/>
            <person name="Besteiro S."/>
            <person name="Sicheritz-Ponten T."/>
            <person name="Noel C.J."/>
            <person name="Dacks J.B."/>
            <person name="Foster P.G."/>
            <person name="Simillion C."/>
            <person name="Van de Peer Y."/>
            <person name="Miranda-Saavedra D."/>
            <person name="Barton G.J."/>
            <person name="Westrop G.D."/>
            <person name="Mueller S."/>
            <person name="Dessi D."/>
            <person name="Fiori P.L."/>
            <person name="Ren Q."/>
            <person name="Paulsen I."/>
            <person name="Zhang H."/>
            <person name="Bastida-Corcuera F.D."/>
            <person name="Simoes-Barbosa A."/>
            <person name="Brown M.T."/>
            <person name="Hayes R.D."/>
            <person name="Mukherjee M."/>
            <person name="Okumura C.Y."/>
            <person name="Schneider R."/>
            <person name="Smith A.J."/>
            <person name="Vanacova S."/>
            <person name="Villalvazo M."/>
            <person name="Haas B.J."/>
            <person name="Pertea M."/>
            <person name="Feldblyum T.V."/>
            <person name="Utterback T.R."/>
            <person name="Shu C.L."/>
            <person name="Osoegawa K."/>
            <person name="de Jong P.J."/>
            <person name="Hrdy I."/>
            <person name="Horvathova L."/>
            <person name="Zubacova Z."/>
            <person name="Dolezal P."/>
            <person name="Malik S.B."/>
            <person name="Logsdon J.M. Jr."/>
            <person name="Henze K."/>
            <person name="Gupta A."/>
            <person name="Wang C.C."/>
            <person name="Dunne R.L."/>
            <person name="Upcroft J.A."/>
            <person name="Upcroft P."/>
            <person name="White O."/>
            <person name="Salzberg S.L."/>
            <person name="Tang P."/>
            <person name="Chiu C.-H."/>
            <person name="Lee Y.-S."/>
            <person name="Embley T.M."/>
            <person name="Coombs G.H."/>
            <person name="Mottram J.C."/>
            <person name="Tachezy J."/>
            <person name="Fraser-Liggett C.M."/>
            <person name="Johnson P.J."/>
        </authorList>
    </citation>
    <scope>NUCLEOTIDE SEQUENCE [LARGE SCALE GENOMIC DNA]</scope>
    <source>
        <strain evidence="2">G3</strain>
    </source>
</reference>
<evidence type="ECO:0000313" key="2">
    <source>
        <dbReference type="EMBL" id="EAX94152.1"/>
    </source>
</evidence>
<sequence>MSQQNQKTQLPPEIISKILEINKIKKSGTGTNYVPPWDQRTNKPPPPPPPLPITPQTASLVQAITKKEEKKRTGKIGKAKNLASNFMAVTPTYNPTVQIQDAIKTLSDDRLDGFLAIFAPEILKFERQERASKFVEVALPSILEKAPLIEKALNQYVQSLAIASDPKSIFPQFSTPIVFINSSTELIAHKVMQLSTTGFDIIPPKTVDSDMYIIAQVSTPFISTKPRFPIKVNDIEIVPGSFGCHGVYIYYINSIRKPNQTYHIQFPVQFNDSICIASFYYLRRKPNENIIHDFYGSLKGLVAPSDLFFKSRNKRCSSCRPFRVIDVVESTMQTGTCRCPTCNTELQFSEISLDSSEEMQKNDLEIKKAREQMCNSINMLVKTNLVDDTWTGNLFNGEPGLANDEDKDNNQFFLPEDIDSYLAKYDKIFAED</sequence>
<organism evidence="2 3">
    <name type="scientific">Trichomonas vaginalis (strain ATCC PRA-98 / G3)</name>
    <dbReference type="NCBI Taxonomy" id="412133"/>
    <lineage>
        <taxon>Eukaryota</taxon>
        <taxon>Metamonada</taxon>
        <taxon>Parabasalia</taxon>
        <taxon>Trichomonadida</taxon>
        <taxon>Trichomonadidae</taxon>
        <taxon>Trichomonas</taxon>
    </lineage>
</organism>
<protein>
    <submittedName>
        <fullName evidence="2">Uncharacterized protein</fullName>
    </submittedName>
</protein>
<feature type="region of interest" description="Disordered" evidence="1">
    <location>
        <begin position="27"/>
        <end position="51"/>
    </location>
</feature>
<gene>
    <name evidence="2" type="ORF">TVAG_105710</name>
</gene>
<dbReference type="RefSeq" id="XP_001307082.1">
    <property type="nucleotide sequence ID" value="XM_001307081.1"/>
</dbReference>
<keyword evidence="3" id="KW-1185">Reference proteome</keyword>
<dbReference type="VEuPathDB" id="TrichDB:TVAG_105710"/>
<evidence type="ECO:0000256" key="1">
    <source>
        <dbReference type="SAM" id="MobiDB-lite"/>
    </source>
</evidence>
<dbReference type="Proteomes" id="UP000001542">
    <property type="component" value="Unassembled WGS sequence"/>
</dbReference>
<dbReference type="InParanoid" id="A2FLR0"/>
<dbReference type="VEuPathDB" id="TrichDB:TVAGG3_0515380"/>
<dbReference type="KEGG" id="tva:4751880"/>
<proteinExistence type="predicted"/>
<accession>A2FLR0</accession>
<name>A2FLR0_TRIV3</name>